<accession>A0ABQ4F714</accession>
<dbReference type="InterPro" id="IPR029063">
    <property type="entry name" value="SAM-dependent_MTases_sf"/>
</dbReference>
<feature type="domain" description="Methyltransferase type 11" evidence="1">
    <location>
        <begin position="57"/>
        <end position="149"/>
    </location>
</feature>
<organism evidence="2 3">
    <name type="scientific">Microbispora amethystogenes</name>
    <dbReference type="NCBI Taxonomy" id="1427754"/>
    <lineage>
        <taxon>Bacteria</taxon>
        <taxon>Bacillati</taxon>
        <taxon>Actinomycetota</taxon>
        <taxon>Actinomycetes</taxon>
        <taxon>Streptosporangiales</taxon>
        <taxon>Streptosporangiaceae</taxon>
        <taxon>Microbispora</taxon>
    </lineage>
</organism>
<name>A0ABQ4F714_9ACTN</name>
<evidence type="ECO:0000259" key="1">
    <source>
        <dbReference type="Pfam" id="PF08241"/>
    </source>
</evidence>
<dbReference type="Gene3D" id="3.40.50.150">
    <property type="entry name" value="Vaccinia Virus protein VP39"/>
    <property type="match status" value="1"/>
</dbReference>
<reference evidence="2 3" key="1">
    <citation type="submission" date="2021-01" db="EMBL/GenBank/DDBJ databases">
        <title>Whole genome shotgun sequence of Microbispora amethystogenes NBRC 101907.</title>
        <authorList>
            <person name="Komaki H."/>
            <person name="Tamura T."/>
        </authorList>
    </citation>
    <scope>NUCLEOTIDE SEQUENCE [LARGE SCALE GENOMIC DNA]</scope>
    <source>
        <strain evidence="2 3">NBRC 101907</strain>
    </source>
</reference>
<dbReference type="PANTHER" id="PTHR43861">
    <property type="entry name" value="TRANS-ACONITATE 2-METHYLTRANSFERASE-RELATED"/>
    <property type="match status" value="1"/>
</dbReference>
<dbReference type="EMBL" id="BOOB01000004">
    <property type="protein sequence ID" value="GIH30583.1"/>
    <property type="molecule type" value="Genomic_DNA"/>
</dbReference>
<sequence>MSGERAAQLEYSELQAAMLDEEKRRRKAAKIIAVLAHFLGRDAGKPGEALSGLTVGDVGCSAGFIADELAAAGARRTLGLDIDVPGLRRAADRFGARVGFVCADGSRLPLPDGSVDVLVFNHIYEHVVDPDAVIADMHRVLSDDGVLYLGLGNRLGVMEPHYKLPFLSYLPPAAADRYVRASGRADHYYERFRTRPGLRRMLADFHVWDYTFPVLAAPERFAGGELFPGAVGRAAKATLERTPRPALRALLPVVPTYLWVATKTPRRPLGAALPQPPEPVRTSR</sequence>
<dbReference type="Proteomes" id="UP000651728">
    <property type="component" value="Unassembled WGS sequence"/>
</dbReference>
<protein>
    <recommendedName>
        <fullName evidence="1">Methyltransferase type 11 domain-containing protein</fullName>
    </recommendedName>
</protein>
<dbReference type="Pfam" id="PF08241">
    <property type="entry name" value="Methyltransf_11"/>
    <property type="match status" value="1"/>
</dbReference>
<evidence type="ECO:0000313" key="3">
    <source>
        <dbReference type="Proteomes" id="UP000651728"/>
    </source>
</evidence>
<dbReference type="SUPFAM" id="SSF53335">
    <property type="entry name" value="S-adenosyl-L-methionine-dependent methyltransferases"/>
    <property type="match status" value="1"/>
</dbReference>
<evidence type="ECO:0000313" key="2">
    <source>
        <dbReference type="EMBL" id="GIH30583.1"/>
    </source>
</evidence>
<keyword evidence="3" id="KW-1185">Reference proteome</keyword>
<gene>
    <name evidence="2" type="ORF">Mam01_07470</name>
</gene>
<dbReference type="RefSeq" id="WP_204284069.1">
    <property type="nucleotide sequence ID" value="NZ_BAABEJ010000003.1"/>
</dbReference>
<comment type="caution">
    <text evidence="2">The sequence shown here is derived from an EMBL/GenBank/DDBJ whole genome shotgun (WGS) entry which is preliminary data.</text>
</comment>
<proteinExistence type="predicted"/>
<dbReference type="CDD" id="cd02440">
    <property type="entry name" value="AdoMet_MTases"/>
    <property type="match status" value="1"/>
</dbReference>
<dbReference type="InterPro" id="IPR013216">
    <property type="entry name" value="Methyltransf_11"/>
</dbReference>